<dbReference type="Pfam" id="PF04909">
    <property type="entry name" value="Amidohydro_2"/>
    <property type="match status" value="1"/>
</dbReference>
<dbReference type="PANTHER" id="PTHR21240:SF28">
    <property type="entry name" value="ISO-OROTATE DECARBOXYLASE (EUROFUNG)"/>
    <property type="match status" value="1"/>
</dbReference>
<sequence length="199" mass="22091">MEISAIEYGAFAYAMVKYQYLSHAMQIVSYDWTPLDSHRGMLSVRKKCRFQSELARILMNVIVDTSYSGKLLGDLLVDYPLATTRTAVDLVAIGTLRRWPGVDIILSHASGVLRFLGFRAVLGLESPTMAGRLGALDAGCVREDFGRFYYDLALSTSASQLNRLLDWTSSEKVLFGSDCPYVPLPGIRGIVSQYEQFVG</sequence>
<dbReference type="GO" id="GO:0016787">
    <property type="term" value="F:hydrolase activity"/>
    <property type="evidence" value="ECO:0007669"/>
    <property type="project" value="InterPro"/>
</dbReference>
<dbReference type="InterPro" id="IPR006680">
    <property type="entry name" value="Amidohydro-rel"/>
</dbReference>
<dbReference type="GO" id="GO:0016831">
    <property type="term" value="F:carboxy-lyase activity"/>
    <property type="evidence" value="ECO:0007669"/>
    <property type="project" value="UniProtKB-KW"/>
</dbReference>
<accession>A0AAD4I496</accession>
<organism evidence="5 6">
    <name type="scientific">Staphylotrichum longicolle</name>
    <dbReference type="NCBI Taxonomy" id="669026"/>
    <lineage>
        <taxon>Eukaryota</taxon>
        <taxon>Fungi</taxon>
        <taxon>Dikarya</taxon>
        <taxon>Ascomycota</taxon>
        <taxon>Pezizomycotina</taxon>
        <taxon>Sordariomycetes</taxon>
        <taxon>Sordariomycetidae</taxon>
        <taxon>Sordariales</taxon>
        <taxon>Chaetomiaceae</taxon>
        <taxon>Staphylotrichum</taxon>
    </lineage>
</organism>
<comment type="similarity">
    <text evidence="3">Belongs to the metallo-dependent hydrolases superfamily.</text>
</comment>
<dbReference type="AlphaFoldDB" id="A0AAD4I496"/>
<evidence type="ECO:0000259" key="4">
    <source>
        <dbReference type="Pfam" id="PF04909"/>
    </source>
</evidence>
<keyword evidence="6" id="KW-1185">Reference proteome</keyword>
<name>A0AAD4I496_9PEZI</name>
<proteinExistence type="inferred from homology"/>
<dbReference type="Proteomes" id="UP001197093">
    <property type="component" value="Unassembled WGS sequence"/>
</dbReference>
<dbReference type="PANTHER" id="PTHR21240">
    <property type="entry name" value="2-AMINO-3-CARBOXYLMUCONATE-6-SEMIALDEHYDE DECARBOXYLASE"/>
    <property type="match status" value="1"/>
</dbReference>
<dbReference type="GO" id="GO:0005737">
    <property type="term" value="C:cytoplasm"/>
    <property type="evidence" value="ECO:0007669"/>
    <property type="project" value="TreeGrafter"/>
</dbReference>
<dbReference type="InterPro" id="IPR032466">
    <property type="entry name" value="Metal_Hydrolase"/>
</dbReference>
<dbReference type="InterPro" id="IPR032465">
    <property type="entry name" value="ACMSD"/>
</dbReference>
<reference evidence="5" key="1">
    <citation type="submission" date="2023-02" db="EMBL/GenBank/DDBJ databases">
        <authorList>
            <person name="Palmer J.M."/>
        </authorList>
    </citation>
    <scope>NUCLEOTIDE SEQUENCE</scope>
    <source>
        <strain evidence="5">FW57</strain>
    </source>
</reference>
<dbReference type="SUPFAM" id="SSF51556">
    <property type="entry name" value="Metallo-dependent hydrolases"/>
    <property type="match status" value="1"/>
</dbReference>
<dbReference type="Gene3D" id="3.20.20.140">
    <property type="entry name" value="Metal-dependent hydrolases"/>
    <property type="match status" value="1"/>
</dbReference>
<keyword evidence="1 3" id="KW-0210">Decarboxylase</keyword>
<evidence type="ECO:0000256" key="1">
    <source>
        <dbReference type="ARBA" id="ARBA00022793"/>
    </source>
</evidence>
<protein>
    <recommendedName>
        <fullName evidence="4">Amidohydrolase-related domain-containing protein</fullName>
    </recommendedName>
</protein>
<dbReference type="GO" id="GO:0019748">
    <property type="term" value="P:secondary metabolic process"/>
    <property type="evidence" value="ECO:0007669"/>
    <property type="project" value="TreeGrafter"/>
</dbReference>
<evidence type="ECO:0000313" key="5">
    <source>
        <dbReference type="EMBL" id="KAG7294526.1"/>
    </source>
</evidence>
<dbReference type="EMBL" id="JAHCVI010000001">
    <property type="protein sequence ID" value="KAG7294526.1"/>
    <property type="molecule type" value="Genomic_DNA"/>
</dbReference>
<feature type="domain" description="Amidohydrolase-related" evidence="4">
    <location>
        <begin position="77"/>
        <end position="187"/>
    </location>
</feature>
<evidence type="ECO:0000256" key="2">
    <source>
        <dbReference type="ARBA" id="ARBA00023239"/>
    </source>
</evidence>
<gene>
    <name evidence="5" type="ORF">NEMBOFW57_004601</name>
</gene>
<evidence type="ECO:0000313" key="6">
    <source>
        <dbReference type="Proteomes" id="UP001197093"/>
    </source>
</evidence>
<keyword evidence="2 3" id="KW-0456">Lyase</keyword>
<evidence type="ECO:0000256" key="3">
    <source>
        <dbReference type="RuleBase" id="RU366045"/>
    </source>
</evidence>
<comment type="caution">
    <text evidence="5">The sequence shown here is derived from an EMBL/GenBank/DDBJ whole genome shotgun (WGS) entry which is preliminary data.</text>
</comment>